<evidence type="ECO:0000313" key="4">
    <source>
        <dbReference type="EMBL" id="ACK53886.1"/>
    </source>
</evidence>
<dbReference type="CDD" id="cd03360">
    <property type="entry name" value="LbH_AT_putative"/>
    <property type="match status" value="1"/>
</dbReference>
<keyword evidence="4" id="KW-0808">Transferase</keyword>
<dbReference type="GO" id="GO:0016740">
    <property type="term" value="F:transferase activity"/>
    <property type="evidence" value="ECO:0007669"/>
    <property type="project" value="UniProtKB-KW"/>
</dbReference>
<feature type="site" description="Increases basicity of active site His" evidence="2">
    <location>
        <position position="142"/>
    </location>
</feature>
<evidence type="ECO:0000256" key="1">
    <source>
        <dbReference type="ARBA" id="ARBA00007274"/>
    </source>
</evidence>
<dbReference type="NCBIfam" id="TIGR03570">
    <property type="entry name" value="NeuD_NnaD"/>
    <property type="match status" value="1"/>
</dbReference>
<evidence type="ECO:0000259" key="3">
    <source>
        <dbReference type="Pfam" id="PF17836"/>
    </source>
</evidence>
<dbReference type="PANTHER" id="PTHR43300:SF7">
    <property type="entry name" value="UDP-N-ACETYLBACILLOSAMINE N-ACETYLTRANSFERASE"/>
    <property type="match status" value="1"/>
</dbReference>
<dbReference type="OrthoDB" id="272049at2"/>
<dbReference type="HOGENOM" id="CLU_081811_1_1_4"/>
<proteinExistence type="inferred from homology"/>
<dbReference type="EMBL" id="CP001281">
    <property type="protein sequence ID" value="ACK53886.1"/>
    <property type="molecule type" value="Genomic_DNA"/>
</dbReference>
<dbReference type="Gene3D" id="2.160.10.10">
    <property type="entry name" value="Hexapeptide repeat proteins"/>
    <property type="match status" value="1"/>
</dbReference>
<dbReference type="InterPro" id="IPR011004">
    <property type="entry name" value="Trimer_LpxA-like_sf"/>
</dbReference>
<protein>
    <submittedName>
        <fullName evidence="4">Putative acetyl transferase protein</fullName>
    </submittedName>
</protein>
<evidence type="ECO:0000313" key="5">
    <source>
        <dbReference type="Proteomes" id="UP000002186"/>
    </source>
</evidence>
<dbReference type="InterPro" id="IPR020019">
    <property type="entry name" value="AcTrfase_PglD-like"/>
</dbReference>
<reference evidence="5" key="1">
    <citation type="submission" date="2009-05" db="EMBL/GenBank/DDBJ databases">
        <title>Complete sequence of chromosome of Thauera sp. MZ1T.</title>
        <authorList>
            <consortium name="US DOE Joint Genome Institute"/>
            <person name="Lucas S."/>
            <person name="Copeland A."/>
            <person name="Lapidus A."/>
            <person name="Glavina del Rio T."/>
            <person name="Dalin E."/>
            <person name="Tice H."/>
            <person name="Bruce D."/>
            <person name="Goodwin L."/>
            <person name="Pitluck S."/>
            <person name="Sims D."/>
            <person name="Brettin T."/>
            <person name="Detter J.C."/>
            <person name="Han C."/>
            <person name="Larimer F."/>
            <person name="Land M."/>
            <person name="Hauser L."/>
            <person name="Kyrpides N."/>
            <person name="Mikhailova N."/>
            <person name="Sayler G.S."/>
        </authorList>
    </citation>
    <scope>NUCLEOTIDE SEQUENCE [LARGE SCALE GENOMIC DNA]</scope>
    <source>
        <strain evidence="5">MZ1T</strain>
    </source>
</reference>
<sequence length="220" mass="22976">MNSPLFAVYGASGYGREVMPLAREQLRRQGVAPERLMFVDDAAVGSTVNGQRVLSYADFVAEPASARHVVLAIANSPVREHLAARCAADGVRAWTVVAGNVVVMDAVEIGDGAVLSPFVTITSNIRIGRHFHANLYSYVAHDCVIGDFVTFAPGVKCNGNIIIEDHAYIGTGAVIKQGKPGQPLVIGRGAVVGMGAVVTKSVPAGATVVGNPARVMEKAV</sequence>
<evidence type="ECO:0000256" key="2">
    <source>
        <dbReference type="PIRSR" id="PIRSR620019-1"/>
    </source>
</evidence>
<dbReference type="Gene3D" id="3.40.50.20">
    <property type="match status" value="1"/>
</dbReference>
<accession>C4ZJF3</accession>
<feature type="active site" description="Proton acceptor" evidence="2">
    <location>
        <position position="141"/>
    </location>
</feature>
<dbReference type="eggNOG" id="COG0110">
    <property type="taxonomic scope" value="Bacteria"/>
</dbReference>
<gene>
    <name evidence="4" type="ordered locus">Tmz1t_1127</name>
</gene>
<dbReference type="Pfam" id="PF17836">
    <property type="entry name" value="PglD_N"/>
    <property type="match status" value="1"/>
</dbReference>
<reference evidence="4 5" key="2">
    <citation type="journal article" date="2012" name="Stand. Genomic Sci.">
        <title>Complete genome sequence of Thauera aminoaromatica strain MZ1T.</title>
        <authorList>
            <person name="Jiang K."/>
            <person name="Sanseverino J."/>
            <person name="Chauhan A."/>
            <person name="Lucas S."/>
            <person name="Copeland A."/>
            <person name="Lapidus A."/>
            <person name="Del Rio T.G."/>
            <person name="Dalin E."/>
            <person name="Tice H."/>
            <person name="Bruce D."/>
            <person name="Goodwin L."/>
            <person name="Pitluck S."/>
            <person name="Sims D."/>
            <person name="Brettin T."/>
            <person name="Detter J.C."/>
            <person name="Han C."/>
            <person name="Chang Y.J."/>
            <person name="Larimer F."/>
            <person name="Land M."/>
            <person name="Hauser L."/>
            <person name="Kyrpides N.C."/>
            <person name="Mikhailova N."/>
            <person name="Moser S."/>
            <person name="Jegier P."/>
            <person name="Close D."/>
            <person name="Debruyn J.M."/>
            <person name="Wang Y."/>
            <person name="Layton A.C."/>
            <person name="Allen M.S."/>
            <person name="Sayler G.S."/>
        </authorList>
    </citation>
    <scope>NUCLEOTIDE SEQUENCE [LARGE SCALE GENOMIC DNA]</scope>
    <source>
        <strain evidence="4 5">MZ1T</strain>
    </source>
</reference>
<dbReference type="KEGG" id="tmz:Tmz1t_1127"/>
<dbReference type="InterPro" id="IPR041561">
    <property type="entry name" value="PglD_N"/>
</dbReference>
<dbReference type="SUPFAM" id="SSF51161">
    <property type="entry name" value="Trimeric LpxA-like enzymes"/>
    <property type="match status" value="1"/>
</dbReference>
<dbReference type="Proteomes" id="UP000002186">
    <property type="component" value="Chromosome"/>
</dbReference>
<name>C4ZJF3_THASP</name>
<dbReference type="InterPro" id="IPR050179">
    <property type="entry name" value="Trans_hexapeptide_repeat"/>
</dbReference>
<dbReference type="RefSeq" id="WP_012584871.1">
    <property type="nucleotide sequence ID" value="NC_011662.2"/>
</dbReference>
<dbReference type="PANTHER" id="PTHR43300">
    <property type="entry name" value="ACETYLTRANSFERASE"/>
    <property type="match status" value="1"/>
</dbReference>
<organism evidence="4 5">
    <name type="scientific">Thauera aminoaromatica</name>
    <dbReference type="NCBI Taxonomy" id="164330"/>
    <lineage>
        <taxon>Bacteria</taxon>
        <taxon>Pseudomonadati</taxon>
        <taxon>Pseudomonadota</taxon>
        <taxon>Betaproteobacteria</taxon>
        <taxon>Rhodocyclales</taxon>
        <taxon>Zoogloeaceae</taxon>
        <taxon>Thauera</taxon>
    </lineage>
</organism>
<dbReference type="AlphaFoldDB" id="C4ZJF3"/>
<feature type="domain" description="PglD N-terminal" evidence="3">
    <location>
        <begin position="7"/>
        <end position="85"/>
    </location>
</feature>
<comment type="similarity">
    <text evidence="1">Belongs to the transferase hexapeptide repeat family.</text>
</comment>
<dbReference type="STRING" id="85643.Tmz1t_1127"/>
<keyword evidence="5" id="KW-1185">Reference proteome</keyword>